<accession>A0ABU3SQ86</accession>
<dbReference type="Proteomes" id="UP001261125">
    <property type="component" value="Unassembled WGS sequence"/>
</dbReference>
<evidence type="ECO:0000313" key="2">
    <source>
        <dbReference type="Proteomes" id="UP001261125"/>
    </source>
</evidence>
<name>A0ABU3SQ86_9MICO</name>
<keyword evidence="2" id="KW-1185">Reference proteome</keyword>
<gene>
    <name evidence="1" type="ORF">RWH44_14955</name>
</gene>
<dbReference type="RefSeq" id="WP_316005202.1">
    <property type="nucleotide sequence ID" value="NZ_JAWDIT010000006.1"/>
</dbReference>
<evidence type="ECO:0000313" key="1">
    <source>
        <dbReference type="EMBL" id="MDU0346997.1"/>
    </source>
</evidence>
<comment type="caution">
    <text evidence="1">The sequence shown here is derived from an EMBL/GenBank/DDBJ whole genome shotgun (WGS) entry which is preliminary data.</text>
</comment>
<organism evidence="1 2">
    <name type="scientific">Microbacterium phycohabitans</name>
    <dbReference type="NCBI Taxonomy" id="3075993"/>
    <lineage>
        <taxon>Bacteria</taxon>
        <taxon>Bacillati</taxon>
        <taxon>Actinomycetota</taxon>
        <taxon>Actinomycetes</taxon>
        <taxon>Micrococcales</taxon>
        <taxon>Microbacteriaceae</taxon>
        <taxon>Microbacterium</taxon>
    </lineage>
</organism>
<proteinExistence type="predicted"/>
<protein>
    <submittedName>
        <fullName evidence="1">Biopolymer transporter Tol</fullName>
    </submittedName>
</protein>
<dbReference type="EMBL" id="JAWDIT010000006">
    <property type="protein sequence ID" value="MDU0346997.1"/>
    <property type="molecule type" value="Genomic_DNA"/>
</dbReference>
<reference evidence="1 2" key="1">
    <citation type="submission" date="2023-09" db="EMBL/GenBank/DDBJ databases">
        <title>Microbacterium fusihabitans sp. nov., Microbacterium phycihabitans sp. nov., and Microbacterium cervinum sp. nov., isolated from dried seaweeds of beach.</title>
        <authorList>
            <person name="Lee S.D."/>
        </authorList>
    </citation>
    <scope>NUCLEOTIDE SEQUENCE [LARGE SCALE GENOMIC DNA]</scope>
    <source>
        <strain evidence="1 2">KSW2-29</strain>
    </source>
</reference>
<sequence>MASTDSAASDDERWLVIDGRRWRRTDPALPDDLAAALRSHLGRARAAVRVAGRDGDEEAVADARRRVGLAKAGLGERGLRWWDDEVAARVSRARDALADLDRLAPPRADGEPSVNT</sequence>